<protein>
    <submittedName>
        <fullName evidence="7">12841_t:CDS:1</fullName>
    </submittedName>
</protein>
<gene>
    <name evidence="7" type="ORF">AMORRO_LOCUS7471</name>
</gene>
<evidence type="ECO:0000256" key="3">
    <source>
        <dbReference type="ARBA" id="ARBA00023242"/>
    </source>
</evidence>
<evidence type="ECO:0000256" key="4">
    <source>
        <dbReference type="PROSITE-ProRule" id="PRU00267"/>
    </source>
</evidence>
<keyword evidence="8" id="KW-1185">Reference proteome</keyword>
<dbReference type="InterPro" id="IPR009071">
    <property type="entry name" value="HMG_box_dom"/>
</dbReference>
<evidence type="ECO:0000256" key="2">
    <source>
        <dbReference type="ARBA" id="ARBA00023125"/>
    </source>
</evidence>
<feature type="region of interest" description="Disordered" evidence="5">
    <location>
        <begin position="1"/>
        <end position="38"/>
    </location>
</feature>
<feature type="compositionally biased region" description="Polar residues" evidence="5">
    <location>
        <begin position="9"/>
        <end position="18"/>
    </location>
</feature>
<feature type="compositionally biased region" description="Basic residues" evidence="5">
    <location>
        <begin position="23"/>
        <end position="33"/>
    </location>
</feature>
<dbReference type="InterPro" id="IPR036910">
    <property type="entry name" value="HMG_box_dom_sf"/>
</dbReference>
<evidence type="ECO:0000313" key="7">
    <source>
        <dbReference type="EMBL" id="CAG8593878.1"/>
    </source>
</evidence>
<dbReference type="Pfam" id="PF00505">
    <property type="entry name" value="HMG_box"/>
    <property type="match status" value="1"/>
</dbReference>
<dbReference type="SMART" id="SM00398">
    <property type="entry name" value="HMG"/>
    <property type="match status" value="1"/>
</dbReference>
<dbReference type="PANTHER" id="PTHR48112:SF32">
    <property type="entry name" value="HIGH MOBILITY GROUP PROTEIN B3"/>
    <property type="match status" value="1"/>
</dbReference>
<dbReference type="Gene3D" id="1.10.30.10">
    <property type="entry name" value="High mobility group box domain"/>
    <property type="match status" value="1"/>
</dbReference>
<dbReference type="PROSITE" id="PS50118">
    <property type="entry name" value="HMG_BOX_2"/>
    <property type="match status" value="1"/>
</dbReference>
<comment type="caution">
    <text evidence="7">The sequence shown here is derived from an EMBL/GenBank/DDBJ whole genome shotgun (WGS) entry which is preliminary data.</text>
</comment>
<dbReference type="GO" id="GO:0003677">
    <property type="term" value="F:DNA binding"/>
    <property type="evidence" value="ECO:0007669"/>
    <property type="project" value="UniProtKB-UniRule"/>
</dbReference>
<accession>A0A9N9CB12</accession>
<sequence>MKRNHKQSPIRSWVNFTNEPIKNKGKISKKKTPSKPPNSFLLFRIEKYREIAAKNEGISNSEVSKVVGRMWNDSSSEEKEPYRKLAKEKKIEFDIKRGSTSSTNEPGNLRNKNLTLVSTNAVEQQSSVASMNKDDLESSIITFFPYSTLNDNTNLISSTLDDTHNTTDSSSLTCNIDEFDDSVEENATIPLSSEVTLASPSLISSSSGSPSTEGFNCWTDFETSEQLTQTLGSSFSTFNNNGFRELQMQAPLEWAGENICSSTNIKNSTNNSSREYQQLETFDLDGENTSSSPHINGSYLSMFESDDSEAAVTSNVLDNNTFGVTNLTGYANATQNSTSSLRSFQPDQRPLGYIIENGLLIWYY</sequence>
<dbReference type="EMBL" id="CAJVPV010005626">
    <property type="protein sequence ID" value="CAG8593878.1"/>
    <property type="molecule type" value="Genomic_DNA"/>
</dbReference>
<name>A0A9N9CB12_9GLOM</name>
<dbReference type="AlphaFoldDB" id="A0A9N9CB12"/>
<keyword evidence="2 4" id="KW-0238">DNA-binding</keyword>
<dbReference type="InterPro" id="IPR050342">
    <property type="entry name" value="HMGB"/>
</dbReference>
<organism evidence="7 8">
    <name type="scientific">Acaulospora morrowiae</name>
    <dbReference type="NCBI Taxonomy" id="94023"/>
    <lineage>
        <taxon>Eukaryota</taxon>
        <taxon>Fungi</taxon>
        <taxon>Fungi incertae sedis</taxon>
        <taxon>Mucoromycota</taxon>
        <taxon>Glomeromycotina</taxon>
        <taxon>Glomeromycetes</taxon>
        <taxon>Diversisporales</taxon>
        <taxon>Acaulosporaceae</taxon>
        <taxon>Acaulospora</taxon>
    </lineage>
</organism>
<feature type="domain" description="HMG box" evidence="6">
    <location>
        <begin position="33"/>
        <end position="101"/>
    </location>
</feature>
<dbReference type="SUPFAM" id="SSF47095">
    <property type="entry name" value="HMG-box"/>
    <property type="match status" value="1"/>
</dbReference>
<evidence type="ECO:0000256" key="5">
    <source>
        <dbReference type="SAM" id="MobiDB-lite"/>
    </source>
</evidence>
<dbReference type="PANTHER" id="PTHR48112">
    <property type="entry name" value="HIGH MOBILITY GROUP PROTEIN DSP1"/>
    <property type="match status" value="1"/>
</dbReference>
<dbReference type="CDD" id="cd01389">
    <property type="entry name" value="HMG-box_ROX1-like"/>
    <property type="match status" value="1"/>
</dbReference>
<proteinExistence type="predicted"/>
<dbReference type="OrthoDB" id="6247875at2759"/>
<feature type="DNA-binding region" description="HMG box" evidence="4">
    <location>
        <begin position="33"/>
        <end position="101"/>
    </location>
</feature>
<dbReference type="GO" id="GO:0005634">
    <property type="term" value="C:nucleus"/>
    <property type="evidence" value="ECO:0007669"/>
    <property type="project" value="UniProtKB-SubCell"/>
</dbReference>
<evidence type="ECO:0000256" key="1">
    <source>
        <dbReference type="ARBA" id="ARBA00004123"/>
    </source>
</evidence>
<dbReference type="Proteomes" id="UP000789342">
    <property type="component" value="Unassembled WGS sequence"/>
</dbReference>
<reference evidence="7" key="1">
    <citation type="submission" date="2021-06" db="EMBL/GenBank/DDBJ databases">
        <authorList>
            <person name="Kallberg Y."/>
            <person name="Tangrot J."/>
            <person name="Rosling A."/>
        </authorList>
    </citation>
    <scope>NUCLEOTIDE SEQUENCE</scope>
    <source>
        <strain evidence="7">CL551</strain>
    </source>
</reference>
<evidence type="ECO:0000313" key="8">
    <source>
        <dbReference type="Proteomes" id="UP000789342"/>
    </source>
</evidence>
<evidence type="ECO:0000259" key="6">
    <source>
        <dbReference type="PROSITE" id="PS50118"/>
    </source>
</evidence>
<keyword evidence="3 4" id="KW-0539">Nucleus</keyword>
<comment type="subcellular location">
    <subcellularLocation>
        <location evidence="1">Nucleus</location>
    </subcellularLocation>
</comment>